<dbReference type="PANTHER" id="PTHR44688:SF16">
    <property type="entry name" value="DNA-BINDING TRANSCRIPTIONAL ACTIVATOR DEVR_DOSR"/>
    <property type="match status" value="1"/>
</dbReference>
<feature type="transmembrane region" description="Helical" evidence="4">
    <location>
        <begin position="104"/>
        <end position="128"/>
    </location>
</feature>
<evidence type="ECO:0000259" key="5">
    <source>
        <dbReference type="PROSITE" id="PS50043"/>
    </source>
</evidence>
<keyword evidence="3" id="KW-0804">Transcription</keyword>
<dbReference type="EMBL" id="JBBNOP010000009">
    <property type="protein sequence ID" value="MEQ3363545.1"/>
    <property type="molecule type" value="Genomic_DNA"/>
</dbReference>
<dbReference type="PANTHER" id="PTHR44688">
    <property type="entry name" value="DNA-BINDING TRANSCRIPTIONAL ACTIVATOR DEVR_DOSR"/>
    <property type="match status" value="1"/>
</dbReference>
<accession>A0ABV1JFE0</accession>
<dbReference type="Pfam" id="PF00196">
    <property type="entry name" value="GerE"/>
    <property type="match status" value="1"/>
</dbReference>
<evidence type="ECO:0000256" key="4">
    <source>
        <dbReference type="SAM" id="Phobius"/>
    </source>
</evidence>
<dbReference type="SUPFAM" id="SSF46894">
    <property type="entry name" value="C-terminal effector domain of the bipartite response regulators"/>
    <property type="match status" value="1"/>
</dbReference>
<dbReference type="PROSITE" id="PS50043">
    <property type="entry name" value="HTH_LUXR_2"/>
    <property type="match status" value="1"/>
</dbReference>
<comment type="caution">
    <text evidence="6">The sequence shown here is derived from an EMBL/GenBank/DDBJ whole genome shotgun (WGS) entry which is preliminary data.</text>
</comment>
<evidence type="ECO:0000313" key="7">
    <source>
        <dbReference type="Proteomes" id="UP001487305"/>
    </source>
</evidence>
<keyword evidence="4" id="KW-0472">Membrane</keyword>
<protein>
    <submittedName>
        <fullName evidence="6">LuxR C-terminal-related transcriptional regulator</fullName>
    </submittedName>
</protein>
<dbReference type="SMART" id="SM00421">
    <property type="entry name" value="HTH_LUXR"/>
    <property type="match status" value="1"/>
</dbReference>
<organism evidence="6 7">
    <name type="scientific">Raoultibacter massiliensis</name>
    <dbReference type="NCBI Taxonomy" id="1852371"/>
    <lineage>
        <taxon>Bacteria</taxon>
        <taxon>Bacillati</taxon>
        <taxon>Actinomycetota</taxon>
        <taxon>Coriobacteriia</taxon>
        <taxon>Eggerthellales</taxon>
        <taxon>Eggerthellaceae</taxon>
        <taxon>Raoultibacter</taxon>
    </lineage>
</organism>
<dbReference type="InterPro" id="IPR016032">
    <property type="entry name" value="Sig_transdc_resp-reg_C-effctor"/>
</dbReference>
<dbReference type="PRINTS" id="PR00038">
    <property type="entry name" value="HTHLUXR"/>
</dbReference>
<dbReference type="CDD" id="cd06170">
    <property type="entry name" value="LuxR_C_like"/>
    <property type="match status" value="1"/>
</dbReference>
<feature type="transmembrane region" description="Helical" evidence="4">
    <location>
        <begin position="75"/>
        <end position="98"/>
    </location>
</feature>
<gene>
    <name evidence="6" type="ORF">AAA083_11235</name>
</gene>
<evidence type="ECO:0000256" key="2">
    <source>
        <dbReference type="ARBA" id="ARBA00023125"/>
    </source>
</evidence>
<name>A0ABV1JFE0_9ACTN</name>
<feature type="domain" description="HTH luxR-type" evidence="5">
    <location>
        <begin position="162"/>
        <end position="227"/>
    </location>
</feature>
<evidence type="ECO:0000256" key="1">
    <source>
        <dbReference type="ARBA" id="ARBA00023015"/>
    </source>
</evidence>
<reference evidence="6 7" key="1">
    <citation type="submission" date="2024-04" db="EMBL/GenBank/DDBJ databases">
        <title>Human intestinal bacterial collection.</title>
        <authorList>
            <person name="Pauvert C."/>
            <person name="Hitch T.C.A."/>
            <person name="Clavel T."/>
        </authorList>
    </citation>
    <scope>NUCLEOTIDE SEQUENCE [LARGE SCALE GENOMIC DNA]</scope>
    <source>
        <strain evidence="6 7">CLA-KB-H42</strain>
    </source>
</reference>
<dbReference type="InterPro" id="IPR000792">
    <property type="entry name" value="Tscrpt_reg_LuxR_C"/>
</dbReference>
<proteinExistence type="predicted"/>
<sequence>MQPRWFSSALTNTLIERLYFPITALCFFLVPTLPDAYKFIPTCIASSMFFYYAAFYWSLIIAVGRDQETVSPRHFSAGLLAPSAGICVGWGIASAYALAGGDLAHPFVLFFGWIVIYTIVLSIAPYATNTLLEMDLLKPESTMAQPDPADRSGNSWEQACELIATTYKLSPREKEIFAMLAHGRNVKFIKDSLFISENTAKTHKYRIYRKLEVNTHQELLDHVEKIEQKLLQQRQD</sequence>
<keyword evidence="4" id="KW-1133">Transmembrane helix</keyword>
<keyword evidence="4" id="KW-0812">Transmembrane</keyword>
<keyword evidence="7" id="KW-1185">Reference proteome</keyword>
<evidence type="ECO:0000313" key="6">
    <source>
        <dbReference type="EMBL" id="MEQ3363545.1"/>
    </source>
</evidence>
<evidence type="ECO:0000256" key="3">
    <source>
        <dbReference type="ARBA" id="ARBA00023163"/>
    </source>
</evidence>
<feature type="transmembrane region" description="Helical" evidence="4">
    <location>
        <begin position="39"/>
        <end position="63"/>
    </location>
</feature>
<dbReference type="Proteomes" id="UP001487305">
    <property type="component" value="Unassembled WGS sequence"/>
</dbReference>
<feature type="transmembrane region" description="Helical" evidence="4">
    <location>
        <begin position="14"/>
        <end position="33"/>
    </location>
</feature>
<dbReference type="InterPro" id="IPR036388">
    <property type="entry name" value="WH-like_DNA-bd_sf"/>
</dbReference>
<keyword evidence="1" id="KW-0805">Transcription regulation</keyword>
<dbReference type="Gene3D" id="1.10.10.10">
    <property type="entry name" value="Winged helix-like DNA-binding domain superfamily/Winged helix DNA-binding domain"/>
    <property type="match status" value="1"/>
</dbReference>
<dbReference type="RefSeq" id="WP_349227716.1">
    <property type="nucleotide sequence ID" value="NZ_JBBNOP010000009.1"/>
</dbReference>
<keyword evidence="2" id="KW-0238">DNA-binding</keyword>